<keyword evidence="1" id="KW-0732">Signal</keyword>
<accession>A0AA44DGJ0</accession>
<dbReference type="RefSeq" id="WP_168440282.1">
    <property type="nucleotide sequence ID" value="NZ_JAAXOU010000267.1"/>
</dbReference>
<dbReference type="AlphaFoldDB" id="A0AA44DGJ0"/>
<protein>
    <recommendedName>
        <fullName evidence="4">Secreted protein</fullName>
    </recommendedName>
</protein>
<gene>
    <name evidence="2" type="ORF">HGA06_18435</name>
</gene>
<sequence length="109" mass="11189">MLRGNFGRKVAALGIAAAALTSLVTAAPAQAAATGANAVYADCAVGSYGKNSDGVWISCGDVVGGEARGRADCAAAPDIYTSWVTGWKYSQNGFCLFKMRGAIMETRAF</sequence>
<dbReference type="EMBL" id="JAAXOU010000267">
    <property type="protein sequence ID" value="NKY16038.1"/>
    <property type="molecule type" value="Genomic_DNA"/>
</dbReference>
<organism evidence="2 3">
    <name type="scientific">Streptomyces somaliensis (strain ATCC 33201 / DSM 40738 / JCM 12659 / KCTC 9044 / NCTC 11332 / NRRL B-12077 / IP 733)</name>
    <dbReference type="NCBI Taxonomy" id="1134445"/>
    <lineage>
        <taxon>Bacteria</taxon>
        <taxon>Bacillati</taxon>
        <taxon>Actinomycetota</taxon>
        <taxon>Actinomycetes</taxon>
        <taxon>Kitasatosporales</taxon>
        <taxon>Streptomycetaceae</taxon>
        <taxon>Streptomyces</taxon>
    </lineage>
</organism>
<feature type="signal peptide" evidence="1">
    <location>
        <begin position="1"/>
        <end position="31"/>
    </location>
</feature>
<evidence type="ECO:0000313" key="2">
    <source>
        <dbReference type="EMBL" id="NKY16038.1"/>
    </source>
</evidence>
<evidence type="ECO:0000313" key="3">
    <source>
        <dbReference type="Proteomes" id="UP000570003"/>
    </source>
</evidence>
<feature type="chain" id="PRO_5041313589" description="Secreted protein" evidence="1">
    <location>
        <begin position="32"/>
        <end position="109"/>
    </location>
</feature>
<keyword evidence="3" id="KW-1185">Reference proteome</keyword>
<evidence type="ECO:0000256" key="1">
    <source>
        <dbReference type="SAM" id="SignalP"/>
    </source>
</evidence>
<comment type="caution">
    <text evidence="2">The sequence shown here is derived from an EMBL/GenBank/DDBJ whole genome shotgun (WGS) entry which is preliminary data.</text>
</comment>
<proteinExistence type="predicted"/>
<dbReference type="Proteomes" id="UP000570003">
    <property type="component" value="Unassembled WGS sequence"/>
</dbReference>
<name>A0AA44DGJ0_STRE0</name>
<reference evidence="2 3" key="1">
    <citation type="submission" date="2020-04" db="EMBL/GenBank/DDBJ databases">
        <title>MicrobeNet Type strains.</title>
        <authorList>
            <person name="Nicholson A.C."/>
        </authorList>
    </citation>
    <scope>NUCLEOTIDE SEQUENCE [LARGE SCALE GENOMIC DNA]</scope>
    <source>
        <strain evidence="2 3">DSM 40738</strain>
    </source>
</reference>
<evidence type="ECO:0008006" key="4">
    <source>
        <dbReference type="Google" id="ProtNLM"/>
    </source>
</evidence>